<organism evidence="3 4">
    <name type="scientific">Purpureocillium lilacinum</name>
    <name type="common">Paecilomyces lilacinus</name>
    <dbReference type="NCBI Taxonomy" id="33203"/>
    <lineage>
        <taxon>Eukaryota</taxon>
        <taxon>Fungi</taxon>
        <taxon>Dikarya</taxon>
        <taxon>Ascomycota</taxon>
        <taxon>Pezizomycotina</taxon>
        <taxon>Sordariomycetes</taxon>
        <taxon>Hypocreomycetidae</taxon>
        <taxon>Hypocreales</taxon>
        <taxon>Ophiocordycipitaceae</taxon>
        <taxon>Purpureocillium</taxon>
    </lineage>
</organism>
<proteinExistence type="predicted"/>
<dbReference type="EMBL" id="LCWV01000001">
    <property type="protein sequence ID" value="PWI77035.1"/>
    <property type="molecule type" value="Genomic_DNA"/>
</dbReference>
<dbReference type="Proteomes" id="UP001287286">
    <property type="component" value="Unassembled WGS sequence"/>
</dbReference>
<feature type="chain" id="PRO_5015564004" evidence="1">
    <location>
        <begin position="19"/>
        <end position="170"/>
    </location>
</feature>
<dbReference type="AlphaFoldDB" id="A0A2U3ERA8"/>
<reference evidence="2" key="3">
    <citation type="submission" date="2023-11" db="EMBL/GenBank/DDBJ databases">
        <authorList>
            <person name="Beijen E."/>
            <person name="Ohm R.A."/>
        </authorList>
    </citation>
    <scope>NUCLEOTIDE SEQUENCE</scope>
    <source>
        <strain evidence="2">CBS 150709</strain>
    </source>
</reference>
<reference evidence="3 4" key="2">
    <citation type="journal article" date="2016" name="Front. Microbiol.">
        <title>Genome and transcriptome sequences reveal the specific parasitism of the nematophagous Purpureocillium lilacinum 36-1.</title>
        <authorList>
            <person name="Xie J."/>
            <person name="Li S."/>
            <person name="Mo C."/>
            <person name="Xiao X."/>
            <person name="Peng D."/>
            <person name="Wang G."/>
            <person name="Xiao Y."/>
        </authorList>
    </citation>
    <scope>NUCLEOTIDE SEQUENCE [LARGE SCALE GENOMIC DNA]</scope>
    <source>
        <strain evidence="3 4">36-1</strain>
    </source>
</reference>
<gene>
    <name evidence="3" type="ORF">PCL_04229</name>
    <name evidence="2" type="ORF">Purlil1_12593</name>
</gene>
<keyword evidence="1" id="KW-0732">Signal</keyword>
<feature type="signal peptide" evidence="1">
    <location>
        <begin position="1"/>
        <end position="18"/>
    </location>
</feature>
<name>A0A2U3ERA8_PURLI</name>
<evidence type="ECO:0000313" key="4">
    <source>
        <dbReference type="Proteomes" id="UP000245956"/>
    </source>
</evidence>
<accession>A0A2U3ERA8</accession>
<keyword evidence="5" id="KW-1185">Reference proteome</keyword>
<reference evidence="2 5" key="4">
    <citation type="journal article" date="2024" name="Microbiol. Resour. Announc.">
        <title>Genome annotations for the ascomycete fungi Trichoderma harzianum, Trichoderma aggressivum, and Purpureocillium lilacinum.</title>
        <authorList>
            <person name="Beijen E.P.W."/>
            <person name="Ohm R.A."/>
        </authorList>
    </citation>
    <scope>NUCLEOTIDE SEQUENCE [LARGE SCALE GENOMIC DNA]</scope>
    <source>
        <strain evidence="2 5">CBS 150709</strain>
    </source>
</reference>
<reference evidence="3" key="1">
    <citation type="submission" date="2015-05" db="EMBL/GenBank/DDBJ databases">
        <authorList>
            <person name="Wang D.B."/>
            <person name="Wang M."/>
        </authorList>
    </citation>
    <scope>NUCLEOTIDE SEQUENCE</scope>
    <source>
        <strain evidence="3">36-1</strain>
    </source>
</reference>
<evidence type="ECO:0000313" key="5">
    <source>
        <dbReference type="Proteomes" id="UP001287286"/>
    </source>
</evidence>
<evidence type="ECO:0000256" key="1">
    <source>
        <dbReference type="SAM" id="SignalP"/>
    </source>
</evidence>
<dbReference type="Proteomes" id="UP000245956">
    <property type="component" value="Unassembled WGS sequence"/>
</dbReference>
<dbReference type="EMBL" id="JAWRVI010000114">
    <property type="protein sequence ID" value="KAK4076826.1"/>
    <property type="molecule type" value="Genomic_DNA"/>
</dbReference>
<sequence>MTPFRALITLAFAATAWALPQTGNEARTLTCLKWCPDNFPNLGLACIAQAALGKGPCYECGPKSTSTKKKLCNRKCIDTSADKNNCGACGKTKVAKAPQLGPAARASVALLRLEARRDSVASPLISPATSMTPGSVAVSAASGLAIWRSLSVVRRMWTSIARSTSHAHSI</sequence>
<evidence type="ECO:0000313" key="2">
    <source>
        <dbReference type="EMBL" id="KAK4076826.1"/>
    </source>
</evidence>
<evidence type="ECO:0000313" key="3">
    <source>
        <dbReference type="EMBL" id="PWI77035.1"/>
    </source>
</evidence>
<comment type="caution">
    <text evidence="3">The sequence shown here is derived from an EMBL/GenBank/DDBJ whole genome shotgun (WGS) entry which is preliminary data.</text>
</comment>
<protein>
    <submittedName>
        <fullName evidence="3">Uncharacterized protein</fullName>
    </submittedName>
</protein>